<sequence length="93" mass="9818">MLDKLPAVQELDTASGLRQYLSNQMLLASSGVVGMLVRGLATATLSSDEVLMLSLAMTLAQELRNDVLVVCNLLAGPDHQLHLQRTGSSALAA</sequence>
<keyword evidence="2" id="KW-1185">Reference proteome</keyword>
<dbReference type="AlphaFoldDB" id="A0A699ZUF9"/>
<proteinExistence type="predicted"/>
<reference evidence="1 2" key="1">
    <citation type="submission" date="2020-02" db="EMBL/GenBank/DDBJ databases">
        <title>Draft genome sequence of Haematococcus lacustris strain NIES-144.</title>
        <authorList>
            <person name="Morimoto D."/>
            <person name="Nakagawa S."/>
            <person name="Yoshida T."/>
            <person name="Sawayama S."/>
        </authorList>
    </citation>
    <scope>NUCLEOTIDE SEQUENCE [LARGE SCALE GENOMIC DNA]</scope>
    <source>
        <strain evidence="1 2">NIES-144</strain>
    </source>
</reference>
<organism evidence="1 2">
    <name type="scientific">Haematococcus lacustris</name>
    <name type="common">Green alga</name>
    <name type="synonym">Haematococcus pluvialis</name>
    <dbReference type="NCBI Taxonomy" id="44745"/>
    <lineage>
        <taxon>Eukaryota</taxon>
        <taxon>Viridiplantae</taxon>
        <taxon>Chlorophyta</taxon>
        <taxon>core chlorophytes</taxon>
        <taxon>Chlorophyceae</taxon>
        <taxon>CS clade</taxon>
        <taxon>Chlamydomonadales</taxon>
        <taxon>Haematococcaceae</taxon>
        <taxon>Haematococcus</taxon>
    </lineage>
</organism>
<feature type="non-terminal residue" evidence="1">
    <location>
        <position position="1"/>
    </location>
</feature>
<dbReference type="EMBL" id="BLLF01002227">
    <property type="protein sequence ID" value="GFH23249.1"/>
    <property type="molecule type" value="Genomic_DNA"/>
</dbReference>
<name>A0A699ZUF9_HAELA</name>
<comment type="caution">
    <text evidence="1">The sequence shown here is derived from an EMBL/GenBank/DDBJ whole genome shotgun (WGS) entry which is preliminary data.</text>
</comment>
<evidence type="ECO:0000313" key="1">
    <source>
        <dbReference type="EMBL" id="GFH23249.1"/>
    </source>
</evidence>
<gene>
    <name evidence="1" type="ORF">HaLaN_20838</name>
</gene>
<evidence type="ECO:0000313" key="2">
    <source>
        <dbReference type="Proteomes" id="UP000485058"/>
    </source>
</evidence>
<protein>
    <submittedName>
        <fullName evidence="1">Uncharacterized protein</fullName>
    </submittedName>
</protein>
<feature type="non-terminal residue" evidence="1">
    <location>
        <position position="93"/>
    </location>
</feature>
<dbReference type="Proteomes" id="UP000485058">
    <property type="component" value="Unassembled WGS sequence"/>
</dbReference>
<accession>A0A699ZUF9</accession>